<dbReference type="Proteomes" id="UP001153076">
    <property type="component" value="Unassembled WGS sequence"/>
</dbReference>
<evidence type="ECO:0000256" key="1">
    <source>
        <dbReference type="SAM" id="Phobius"/>
    </source>
</evidence>
<keyword evidence="1" id="KW-0812">Transmembrane</keyword>
<reference evidence="2" key="1">
    <citation type="submission" date="2022-04" db="EMBL/GenBank/DDBJ databases">
        <title>Carnegiea gigantea Genome sequencing and assembly v2.</title>
        <authorList>
            <person name="Copetti D."/>
            <person name="Sanderson M.J."/>
            <person name="Burquez A."/>
            <person name="Wojciechowski M.F."/>
        </authorList>
    </citation>
    <scope>NUCLEOTIDE SEQUENCE</scope>
    <source>
        <strain evidence="2">SGP5-SGP5p</strain>
        <tissue evidence="2">Aerial part</tissue>
    </source>
</reference>
<accession>A0A9Q1JSF2</accession>
<feature type="transmembrane region" description="Helical" evidence="1">
    <location>
        <begin position="318"/>
        <end position="338"/>
    </location>
</feature>
<dbReference type="EMBL" id="JAKOGI010000821">
    <property type="protein sequence ID" value="KAJ8430128.1"/>
    <property type="molecule type" value="Genomic_DNA"/>
</dbReference>
<organism evidence="2 3">
    <name type="scientific">Carnegiea gigantea</name>
    <dbReference type="NCBI Taxonomy" id="171969"/>
    <lineage>
        <taxon>Eukaryota</taxon>
        <taxon>Viridiplantae</taxon>
        <taxon>Streptophyta</taxon>
        <taxon>Embryophyta</taxon>
        <taxon>Tracheophyta</taxon>
        <taxon>Spermatophyta</taxon>
        <taxon>Magnoliopsida</taxon>
        <taxon>eudicotyledons</taxon>
        <taxon>Gunneridae</taxon>
        <taxon>Pentapetalae</taxon>
        <taxon>Caryophyllales</taxon>
        <taxon>Cactineae</taxon>
        <taxon>Cactaceae</taxon>
        <taxon>Cactoideae</taxon>
        <taxon>Echinocereeae</taxon>
        <taxon>Carnegiea</taxon>
    </lineage>
</organism>
<dbReference type="GO" id="GO:0071277">
    <property type="term" value="P:cellular response to calcium ion"/>
    <property type="evidence" value="ECO:0007669"/>
    <property type="project" value="InterPro"/>
</dbReference>
<evidence type="ECO:0000313" key="3">
    <source>
        <dbReference type="Proteomes" id="UP001153076"/>
    </source>
</evidence>
<dbReference type="OrthoDB" id="551300at2759"/>
<proteinExistence type="predicted"/>
<dbReference type="PANTHER" id="PTHR34209">
    <property type="entry name" value="RHODANESE/CELL CYCLE CONTROL PHOSPHATASE SUPERFAMILY PROTEIN"/>
    <property type="match status" value="1"/>
</dbReference>
<gene>
    <name evidence="2" type="ORF">Cgig2_011072</name>
</gene>
<comment type="caution">
    <text evidence="2">The sequence shown here is derived from an EMBL/GenBank/DDBJ whole genome shotgun (WGS) entry which is preliminary data.</text>
</comment>
<dbReference type="AlphaFoldDB" id="A0A9Q1JSF2"/>
<keyword evidence="3" id="KW-1185">Reference proteome</keyword>
<protein>
    <submittedName>
        <fullName evidence="2">Uncharacterized protein</fullName>
    </submittedName>
</protein>
<keyword evidence="1" id="KW-1133">Transmembrane helix</keyword>
<keyword evidence="1" id="KW-0472">Membrane</keyword>
<dbReference type="GO" id="GO:0090333">
    <property type="term" value="P:regulation of stomatal closure"/>
    <property type="evidence" value="ECO:0007669"/>
    <property type="project" value="InterPro"/>
</dbReference>
<name>A0A9Q1JSF2_9CARY</name>
<dbReference type="GO" id="GO:0009704">
    <property type="term" value="P:de-etiolation"/>
    <property type="evidence" value="ECO:0007669"/>
    <property type="project" value="InterPro"/>
</dbReference>
<dbReference type="InterPro" id="IPR044690">
    <property type="entry name" value="CAS_plant"/>
</dbReference>
<evidence type="ECO:0000313" key="2">
    <source>
        <dbReference type="EMBL" id="KAJ8430128.1"/>
    </source>
</evidence>
<sequence>MVQIFLNDGFCCYSRSRKVFDIRCFLGNNALSSFSKGISLPGVSFQKDVGNSLYSEFVGSNSPLSNEWQYAVGRLSDSFSIGREHLKYVEDSTEIVSQGAQITDVVANNTDILLDPTNNESVSILDKVAESTANIPDGLSVDSDSLPTSPSTVENFLSETNESIGASISKGTDAFNSSLKNFSSAITGIMKDGNEGIENLTSKVLSSVGQTSELTRNRLINVPNVLRDASSKAGVVAIDLLRKTIIVAEDSLVKGATFVYYSYESSKEILPPEIQNALVSFEDKAREISRPVGMVFLQVYSAIEGLERSLGLDPSDPIVPFTLFLGTTSTLWVIYWVVMYSGYAGDLPPKLAFELLSGKDDAVLIDVRPEARYCKILLPFLLL</sequence>
<dbReference type="PANTHER" id="PTHR34209:SF3">
    <property type="entry name" value="RHODANESE_CELL CYCLE CONTROL PHOSPHATASE SUPERFAMILY PROTEIN"/>
    <property type="match status" value="1"/>
</dbReference>